<feature type="non-terminal residue" evidence="1">
    <location>
        <position position="1"/>
    </location>
</feature>
<reference evidence="1" key="1">
    <citation type="journal article" date="2005" name="Plant Cell">
        <title>Antiquity of microRNAs and their targets in land plants.</title>
        <authorList>
            <person name="Axtell M.J."/>
            <person name="Bartel D.P."/>
        </authorList>
    </citation>
    <scope>NUCLEOTIDE SEQUENCE</scope>
</reference>
<name>Q4VDC1_9MONI</name>
<dbReference type="InterPro" id="IPR016162">
    <property type="entry name" value="Ald_DH_N"/>
</dbReference>
<sequence>ARGPVGVEGLLTTKWVLHGKGQIVDGDNGVVYQHKELPCEGMTQAAKGSLCNGSAPKLSCNVAA</sequence>
<dbReference type="AlphaFoldDB" id="Q4VDC1"/>
<proteinExistence type="evidence at transcript level"/>
<organism evidence="1">
    <name type="scientific">Ceratopteris thalictroides</name>
    <dbReference type="NCBI Taxonomy" id="29596"/>
    <lineage>
        <taxon>Eukaryota</taxon>
        <taxon>Viridiplantae</taxon>
        <taxon>Streptophyta</taxon>
        <taxon>Embryophyta</taxon>
        <taxon>Tracheophyta</taxon>
        <taxon>Polypodiopsida</taxon>
        <taxon>Polypodiidae</taxon>
        <taxon>Polypodiales</taxon>
        <taxon>Pteridineae</taxon>
        <taxon>Pteridaceae</taxon>
        <taxon>Parkerioideae</taxon>
        <taxon>Ceratopteris</taxon>
    </lineage>
</organism>
<accession>Q4VDC1</accession>
<evidence type="ECO:0000313" key="1">
    <source>
        <dbReference type="EMBL" id="AAY17063.1"/>
    </source>
</evidence>
<dbReference type="Gene3D" id="3.40.605.10">
    <property type="entry name" value="Aldehyde Dehydrogenase, Chain A, domain 1"/>
    <property type="match status" value="1"/>
</dbReference>
<protein>
    <submittedName>
        <fullName evidence="1">F-172-2_1</fullName>
    </submittedName>
</protein>
<gene>
    <name evidence="1" type="primary">f-172-2</name>
</gene>
<dbReference type="EMBL" id="AY974164">
    <property type="protein sequence ID" value="AAY17063.1"/>
    <property type="molecule type" value="mRNA"/>
</dbReference>
<dbReference type="GO" id="GO:0016491">
    <property type="term" value="F:oxidoreductase activity"/>
    <property type="evidence" value="ECO:0007669"/>
    <property type="project" value="InterPro"/>
</dbReference>